<accession>A0A445GH59</accession>
<evidence type="ECO:0000313" key="4">
    <source>
        <dbReference type="EMBL" id="RZB60554.1"/>
    </source>
</evidence>
<dbReference type="EMBL" id="QZWG01000016">
    <property type="protein sequence ID" value="RZB60554.1"/>
    <property type="molecule type" value="Genomic_DNA"/>
</dbReference>
<dbReference type="GO" id="GO:0016020">
    <property type="term" value="C:membrane"/>
    <property type="evidence" value="ECO:0007669"/>
    <property type="project" value="InterPro"/>
</dbReference>
<dbReference type="GO" id="GO:0022857">
    <property type="term" value="F:transmembrane transporter activity"/>
    <property type="evidence" value="ECO:0007669"/>
    <property type="project" value="InterPro"/>
</dbReference>
<name>A0A445GH59_GLYSO</name>
<keyword evidence="2" id="KW-1133">Transmembrane helix</keyword>
<keyword evidence="5" id="KW-1185">Reference proteome</keyword>
<dbReference type="Proteomes" id="UP000289340">
    <property type="component" value="Chromosome 16"/>
</dbReference>
<evidence type="ECO:0000313" key="5">
    <source>
        <dbReference type="Proteomes" id="UP000289340"/>
    </source>
</evidence>
<keyword evidence="3" id="KW-0472">Membrane</keyword>
<sequence>MEGVLVSGGELWKAHVSMVMVQLFSGGYHVISKLALNVGVNRIVFCVLRDLIALLILSPLAYIREKIHRLWIFVMVSTQSKNASATATYSSPVTKATTCPTMEENVQLAEFMEMPR</sequence>
<protein>
    <submittedName>
        <fullName evidence="4">WAT1-related protein</fullName>
    </submittedName>
</protein>
<evidence type="ECO:0000256" key="1">
    <source>
        <dbReference type="ARBA" id="ARBA00022692"/>
    </source>
</evidence>
<evidence type="ECO:0000256" key="3">
    <source>
        <dbReference type="ARBA" id="ARBA00023136"/>
    </source>
</evidence>
<proteinExistence type="predicted"/>
<evidence type="ECO:0000256" key="2">
    <source>
        <dbReference type="ARBA" id="ARBA00022989"/>
    </source>
</evidence>
<dbReference type="PANTHER" id="PTHR31218">
    <property type="entry name" value="WAT1-RELATED PROTEIN"/>
    <property type="match status" value="1"/>
</dbReference>
<organism evidence="4 5">
    <name type="scientific">Glycine soja</name>
    <name type="common">Wild soybean</name>
    <dbReference type="NCBI Taxonomy" id="3848"/>
    <lineage>
        <taxon>Eukaryota</taxon>
        <taxon>Viridiplantae</taxon>
        <taxon>Streptophyta</taxon>
        <taxon>Embryophyta</taxon>
        <taxon>Tracheophyta</taxon>
        <taxon>Spermatophyta</taxon>
        <taxon>Magnoliopsida</taxon>
        <taxon>eudicotyledons</taxon>
        <taxon>Gunneridae</taxon>
        <taxon>Pentapetalae</taxon>
        <taxon>rosids</taxon>
        <taxon>fabids</taxon>
        <taxon>Fabales</taxon>
        <taxon>Fabaceae</taxon>
        <taxon>Papilionoideae</taxon>
        <taxon>50 kb inversion clade</taxon>
        <taxon>NPAAA clade</taxon>
        <taxon>indigoferoid/millettioid clade</taxon>
        <taxon>Phaseoleae</taxon>
        <taxon>Glycine</taxon>
        <taxon>Glycine subgen. Soja</taxon>
    </lineage>
</organism>
<reference evidence="4 5" key="1">
    <citation type="submission" date="2018-09" db="EMBL/GenBank/DDBJ databases">
        <title>A high-quality reference genome of wild soybean provides a powerful tool to mine soybean genomes.</title>
        <authorList>
            <person name="Xie M."/>
            <person name="Chung C.Y.L."/>
            <person name="Li M.-W."/>
            <person name="Wong F.-L."/>
            <person name="Chan T.-F."/>
            <person name="Lam H.-M."/>
        </authorList>
    </citation>
    <scope>NUCLEOTIDE SEQUENCE [LARGE SCALE GENOMIC DNA]</scope>
    <source>
        <strain evidence="5">cv. W05</strain>
        <tissue evidence="4">Hypocotyl of etiolated seedlings</tissue>
    </source>
</reference>
<comment type="caution">
    <text evidence="4">The sequence shown here is derived from an EMBL/GenBank/DDBJ whole genome shotgun (WGS) entry which is preliminary data.</text>
</comment>
<dbReference type="InterPro" id="IPR030184">
    <property type="entry name" value="WAT1-related"/>
</dbReference>
<keyword evidence="1" id="KW-0812">Transmembrane</keyword>
<gene>
    <name evidence="4" type="ORF">D0Y65_043355</name>
</gene>
<dbReference type="AlphaFoldDB" id="A0A445GH59"/>